<feature type="domain" description="Signal transduction histidine kinase subgroup 3 dimerisation and phosphoacceptor" evidence="5">
    <location>
        <begin position="192"/>
        <end position="257"/>
    </location>
</feature>
<dbReference type="AlphaFoldDB" id="A0A841F7N7"/>
<comment type="caution">
    <text evidence="6">The sequence shown here is derived from an EMBL/GenBank/DDBJ whole genome shotgun (WGS) entry which is preliminary data.</text>
</comment>
<feature type="transmembrane region" description="Helical" evidence="4">
    <location>
        <begin position="85"/>
        <end position="118"/>
    </location>
</feature>
<organism evidence="6 7">
    <name type="scientific">Phytomonospora endophytica</name>
    <dbReference type="NCBI Taxonomy" id="714109"/>
    <lineage>
        <taxon>Bacteria</taxon>
        <taxon>Bacillati</taxon>
        <taxon>Actinomycetota</taxon>
        <taxon>Actinomycetes</taxon>
        <taxon>Micromonosporales</taxon>
        <taxon>Micromonosporaceae</taxon>
        <taxon>Phytomonospora</taxon>
    </lineage>
</organism>
<keyword evidence="4" id="KW-0472">Membrane</keyword>
<dbReference type="EC" id="2.7.13.3" evidence="6"/>
<dbReference type="Gene3D" id="1.20.5.1930">
    <property type="match status" value="1"/>
</dbReference>
<keyword evidence="2 6" id="KW-0418">Kinase</keyword>
<sequence length="380" mass="40607">MASRRRRPVLLPRPCRTAVPGAFGPGWFSILIWAPVLAIDPIVDSFDREPVWSAVATVLAVLAANTGAVLSVYREGRVAARRSQVLLAAQAALTFAATAHFGDHWFALFTLLALAVGAVAPPRWAPPLILAVTFGGAAVAWLKVGDWTQTWTTALTSFLAGFGTFVFQWLLTVIAELNATREELAHKAVDRERVRFSRDLHDLLGHTLSVIVVKAEVIRRVLPGDPETAAAHASDVEEIGRRALGEVREAVTGYREADVSRELDRARVALDAAGIELRVVQDGEVPRGVDVLFGWVVREATTNVIRHSGAHVCTITLAAGPSSATLTVADDGYGGEPSPGGEGIRGLRERAEALGGELAASGTRRGFTLRVEAPTTEVAE</sequence>
<gene>
    <name evidence="6" type="ORF">HNR73_000068</name>
</gene>
<dbReference type="InterPro" id="IPR036890">
    <property type="entry name" value="HATPase_C_sf"/>
</dbReference>
<dbReference type="Proteomes" id="UP000548476">
    <property type="component" value="Unassembled WGS sequence"/>
</dbReference>
<keyword evidence="4" id="KW-0812">Transmembrane</keyword>
<evidence type="ECO:0000256" key="4">
    <source>
        <dbReference type="SAM" id="Phobius"/>
    </source>
</evidence>
<reference evidence="6 7" key="1">
    <citation type="submission" date="2020-08" db="EMBL/GenBank/DDBJ databases">
        <title>Genomic Encyclopedia of Type Strains, Phase IV (KMG-IV): sequencing the most valuable type-strain genomes for metagenomic binning, comparative biology and taxonomic classification.</title>
        <authorList>
            <person name="Goeker M."/>
        </authorList>
    </citation>
    <scope>NUCLEOTIDE SEQUENCE [LARGE SCALE GENOMIC DNA]</scope>
    <source>
        <strain evidence="6 7">YIM 65646</strain>
    </source>
</reference>
<feature type="transmembrane region" description="Helical" evidence="4">
    <location>
        <begin position="154"/>
        <end position="171"/>
    </location>
</feature>
<dbReference type="Gene3D" id="3.30.565.10">
    <property type="entry name" value="Histidine kinase-like ATPase, C-terminal domain"/>
    <property type="match status" value="1"/>
</dbReference>
<evidence type="ECO:0000256" key="3">
    <source>
        <dbReference type="ARBA" id="ARBA00023012"/>
    </source>
</evidence>
<proteinExistence type="predicted"/>
<accession>A0A841F7N7</accession>
<protein>
    <submittedName>
        <fullName evidence="6">Two-component system sensor histidine kinase DesK</fullName>
        <ecNumber evidence="6">2.7.13.3</ecNumber>
    </submittedName>
</protein>
<dbReference type="RefSeq" id="WP_184785155.1">
    <property type="nucleotide sequence ID" value="NZ_BONT01000062.1"/>
</dbReference>
<name>A0A841F7N7_9ACTN</name>
<dbReference type="InterPro" id="IPR050482">
    <property type="entry name" value="Sensor_HK_TwoCompSys"/>
</dbReference>
<dbReference type="GO" id="GO:0046983">
    <property type="term" value="F:protein dimerization activity"/>
    <property type="evidence" value="ECO:0007669"/>
    <property type="project" value="InterPro"/>
</dbReference>
<feature type="transmembrane region" description="Helical" evidence="4">
    <location>
        <begin position="124"/>
        <end position="142"/>
    </location>
</feature>
<keyword evidence="4" id="KW-1133">Transmembrane helix</keyword>
<evidence type="ECO:0000313" key="6">
    <source>
        <dbReference type="EMBL" id="MBB6032226.1"/>
    </source>
</evidence>
<dbReference type="PANTHER" id="PTHR24421:SF63">
    <property type="entry name" value="SENSOR HISTIDINE KINASE DESK"/>
    <property type="match status" value="1"/>
</dbReference>
<evidence type="ECO:0000256" key="1">
    <source>
        <dbReference type="ARBA" id="ARBA00022679"/>
    </source>
</evidence>
<dbReference type="CDD" id="cd16917">
    <property type="entry name" value="HATPase_UhpB-NarQ-NarX-like"/>
    <property type="match status" value="1"/>
</dbReference>
<dbReference type="InterPro" id="IPR011712">
    <property type="entry name" value="Sig_transdc_His_kin_sub3_dim/P"/>
</dbReference>
<evidence type="ECO:0000313" key="7">
    <source>
        <dbReference type="Proteomes" id="UP000548476"/>
    </source>
</evidence>
<dbReference type="SUPFAM" id="SSF55874">
    <property type="entry name" value="ATPase domain of HSP90 chaperone/DNA topoisomerase II/histidine kinase"/>
    <property type="match status" value="1"/>
</dbReference>
<dbReference type="PANTHER" id="PTHR24421">
    <property type="entry name" value="NITRATE/NITRITE SENSOR PROTEIN NARX-RELATED"/>
    <property type="match status" value="1"/>
</dbReference>
<evidence type="ECO:0000256" key="2">
    <source>
        <dbReference type="ARBA" id="ARBA00022777"/>
    </source>
</evidence>
<dbReference type="EMBL" id="JACHGT010000001">
    <property type="protein sequence ID" value="MBB6032226.1"/>
    <property type="molecule type" value="Genomic_DNA"/>
</dbReference>
<keyword evidence="1 6" id="KW-0808">Transferase</keyword>
<dbReference type="Pfam" id="PF07730">
    <property type="entry name" value="HisKA_3"/>
    <property type="match status" value="1"/>
</dbReference>
<dbReference type="GO" id="GO:0016020">
    <property type="term" value="C:membrane"/>
    <property type="evidence" value="ECO:0007669"/>
    <property type="project" value="InterPro"/>
</dbReference>
<dbReference type="GO" id="GO:0000155">
    <property type="term" value="F:phosphorelay sensor kinase activity"/>
    <property type="evidence" value="ECO:0007669"/>
    <property type="project" value="InterPro"/>
</dbReference>
<keyword evidence="7" id="KW-1185">Reference proteome</keyword>
<evidence type="ECO:0000259" key="5">
    <source>
        <dbReference type="Pfam" id="PF07730"/>
    </source>
</evidence>
<feature type="transmembrane region" description="Helical" evidence="4">
    <location>
        <begin position="21"/>
        <end position="39"/>
    </location>
</feature>
<keyword evidence="3" id="KW-0902">Two-component regulatory system</keyword>
<feature type="transmembrane region" description="Helical" evidence="4">
    <location>
        <begin position="51"/>
        <end position="73"/>
    </location>
</feature>